<evidence type="ECO:0000313" key="1">
    <source>
        <dbReference type="EMBL" id="OUC97613.1"/>
    </source>
</evidence>
<dbReference type="EMBL" id="NGFP01000034">
    <property type="protein sequence ID" value="OUC97613.1"/>
    <property type="molecule type" value="Genomic_DNA"/>
</dbReference>
<comment type="caution">
    <text evidence="1">The sequence shown here is derived from an EMBL/GenBank/DDBJ whole genome shotgun (WGS) entry which is preliminary data.</text>
</comment>
<reference evidence="1 2" key="1">
    <citation type="submission" date="2017-05" db="EMBL/GenBank/DDBJ databases">
        <title>Biotechnological potential of actinobacteria isolated from South African environments.</title>
        <authorList>
            <person name="Le Roes-Hill M."/>
            <person name="Prins A."/>
            <person name="Durrell K.A."/>
        </authorList>
    </citation>
    <scope>NUCLEOTIDE SEQUENCE [LARGE SCALE GENOMIC DNA]</scope>
    <source>
        <strain evidence="1">M26</strain>
    </source>
</reference>
<dbReference type="AlphaFoldDB" id="A0A243RTA9"/>
<accession>A0A243RTA9</accession>
<sequence>MHRHRFRTRAEARLKIATWFADFCNAHRRHSAADGLPPIVYEQQVMAARTVTRARLREAIAA</sequence>
<keyword evidence="2" id="KW-1185">Reference proteome</keyword>
<name>A0A243RTA9_9ACTN</name>
<gene>
    <name evidence="1" type="ORF">CA984_10355</name>
</gene>
<dbReference type="Proteomes" id="UP000194761">
    <property type="component" value="Unassembled WGS sequence"/>
</dbReference>
<evidence type="ECO:0000313" key="2">
    <source>
        <dbReference type="Proteomes" id="UP000194761"/>
    </source>
</evidence>
<organism evidence="1 2">
    <name type="scientific">Streptosporangium minutum</name>
    <dbReference type="NCBI Taxonomy" id="569862"/>
    <lineage>
        <taxon>Bacteria</taxon>
        <taxon>Bacillati</taxon>
        <taxon>Actinomycetota</taxon>
        <taxon>Actinomycetes</taxon>
        <taxon>Streptosporangiales</taxon>
        <taxon>Streptosporangiaceae</taxon>
        <taxon>Streptosporangium</taxon>
    </lineage>
</organism>
<proteinExistence type="predicted"/>
<evidence type="ECO:0008006" key="3">
    <source>
        <dbReference type="Google" id="ProtNLM"/>
    </source>
</evidence>
<protein>
    <recommendedName>
        <fullName evidence="3">Integrase catalytic domain-containing protein</fullName>
    </recommendedName>
</protein>